<proteinExistence type="predicted"/>
<dbReference type="Proteomes" id="UP001501461">
    <property type="component" value="Unassembled WGS sequence"/>
</dbReference>
<protein>
    <submittedName>
        <fullName evidence="1">Uncharacterized protein</fullName>
    </submittedName>
</protein>
<accession>A0ABP5FUE6</accession>
<keyword evidence="2" id="KW-1185">Reference proteome</keyword>
<dbReference type="EMBL" id="BAAAMN010000016">
    <property type="protein sequence ID" value="GAA2031735.1"/>
    <property type="molecule type" value="Genomic_DNA"/>
</dbReference>
<organism evidence="1 2">
    <name type="scientific">Yaniella flava</name>
    <dbReference type="NCBI Taxonomy" id="287930"/>
    <lineage>
        <taxon>Bacteria</taxon>
        <taxon>Bacillati</taxon>
        <taxon>Actinomycetota</taxon>
        <taxon>Actinomycetes</taxon>
        <taxon>Micrococcales</taxon>
        <taxon>Micrococcaceae</taxon>
        <taxon>Yaniella</taxon>
    </lineage>
</organism>
<evidence type="ECO:0000313" key="1">
    <source>
        <dbReference type="EMBL" id="GAA2031735.1"/>
    </source>
</evidence>
<reference evidence="2" key="1">
    <citation type="journal article" date="2019" name="Int. J. Syst. Evol. Microbiol.">
        <title>The Global Catalogue of Microorganisms (GCM) 10K type strain sequencing project: providing services to taxonomists for standard genome sequencing and annotation.</title>
        <authorList>
            <consortium name="The Broad Institute Genomics Platform"/>
            <consortium name="The Broad Institute Genome Sequencing Center for Infectious Disease"/>
            <person name="Wu L."/>
            <person name="Ma J."/>
        </authorList>
    </citation>
    <scope>NUCLEOTIDE SEQUENCE [LARGE SCALE GENOMIC DNA]</scope>
    <source>
        <strain evidence="2">JCM 13595</strain>
    </source>
</reference>
<evidence type="ECO:0000313" key="2">
    <source>
        <dbReference type="Proteomes" id="UP001501461"/>
    </source>
</evidence>
<sequence>MLFNYTAAGIAYAFDERNLVSSAGLAPLLRLAQNAGLKRLADQWLTVFNTGADKGANPEAKIMSLVSGLAAGADSINNRDILRHGGMKSLFRGVGALNAGLTSV</sequence>
<name>A0ABP5FUE6_9MICC</name>
<comment type="caution">
    <text evidence="1">The sequence shown here is derived from an EMBL/GenBank/DDBJ whole genome shotgun (WGS) entry which is preliminary data.</text>
</comment>
<dbReference type="RefSeq" id="WP_425579856.1">
    <property type="nucleotide sequence ID" value="NZ_BAAAMN010000016.1"/>
</dbReference>
<gene>
    <name evidence="1" type="ORF">GCM10009720_09970</name>
</gene>